<dbReference type="KEGG" id="slc:SL103_19755"/>
<protein>
    <submittedName>
        <fullName evidence="2">Peptidase</fullName>
    </submittedName>
</protein>
<dbReference type="InterPro" id="IPR050966">
    <property type="entry name" value="Glutamyl_endopeptidase"/>
</dbReference>
<evidence type="ECO:0000256" key="1">
    <source>
        <dbReference type="ARBA" id="ARBA00022729"/>
    </source>
</evidence>
<dbReference type="InterPro" id="IPR043504">
    <property type="entry name" value="Peptidase_S1_PA_chymotrypsin"/>
</dbReference>
<dbReference type="PANTHER" id="PTHR15462">
    <property type="entry name" value="SERINE PROTEASE"/>
    <property type="match status" value="1"/>
</dbReference>
<proteinExistence type="predicted"/>
<sequence>MLLACVVPASEAAAAPQGAVHGAPDPSVSTMSFTAKERRDALAYWTPARIKAVGRSVDLGPTGPRSKPWRGTAMKTVGRLFFVNASGADTWCTATAVHSANHSVVMAAGHCVRRPASPVNTYIDMVFVPGYGKGRQPYGAFAVRAAVTPRTWAEDAVNDVAALTVDADAKGRKLVDVVGGQTIAFHRRVGGKTVAFGYPATRPQRGEELLYCTGTAAPAPAGEQAVPCDMGGGASGGPWLTDFDSSTGNGVLVSVNSHGDGPEAGTHMYGPVLGSAAKAVYERAQRG</sequence>
<evidence type="ECO:0000313" key="3">
    <source>
        <dbReference type="Proteomes" id="UP000094094"/>
    </source>
</evidence>
<name>A0A1D7VXA2_9ACTN</name>
<dbReference type="PANTHER" id="PTHR15462:SF19">
    <property type="entry name" value="PEPTIDASE S1 DOMAIN-CONTAINING PROTEIN"/>
    <property type="match status" value="1"/>
</dbReference>
<evidence type="ECO:0000313" key="2">
    <source>
        <dbReference type="EMBL" id="AOP51352.1"/>
    </source>
</evidence>
<dbReference type="Proteomes" id="UP000094094">
    <property type="component" value="Chromosome"/>
</dbReference>
<dbReference type="InterPro" id="IPR009003">
    <property type="entry name" value="Peptidase_S1_PA"/>
</dbReference>
<keyword evidence="3" id="KW-1185">Reference proteome</keyword>
<reference evidence="2 3" key="1">
    <citation type="submission" date="2016-09" db="EMBL/GenBank/DDBJ databases">
        <title>Complete genome sequencing of Streptomyces lydicus 103 and metabolic pathways analysis of antibiotic biosynthesis.</title>
        <authorList>
            <person name="Jia N."/>
            <person name="Ding M.-Z."/>
            <person name="Gao F."/>
            <person name="Yuan Y.-J."/>
        </authorList>
    </citation>
    <scope>NUCLEOTIDE SEQUENCE [LARGE SCALE GENOMIC DNA]</scope>
    <source>
        <strain evidence="2 3">103</strain>
    </source>
</reference>
<organism evidence="2 3">
    <name type="scientific">Streptomyces lydicus</name>
    <dbReference type="NCBI Taxonomy" id="47763"/>
    <lineage>
        <taxon>Bacteria</taxon>
        <taxon>Bacillati</taxon>
        <taxon>Actinomycetota</taxon>
        <taxon>Actinomycetes</taxon>
        <taxon>Kitasatosporales</taxon>
        <taxon>Streptomycetaceae</taxon>
        <taxon>Streptomyces</taxon>
    </lineage>
</organism>
<dbReference type="SUPFAM" id="SSF50494">
    <property type="entry name" value="Trypsin-like serine proteases"/>
    <property type="match status" value="1"/>
</dbReference>
<dbReference type="EMBL" id="CP017157">
    <property type="protein sequence ID" value="AOP51352.1"/>
    <property type="molecule type" value="Genomic_DNA"/>
</dbReference>
<gene>
    <name evidence="2" type="ORF">SL103_19755</name>
</gene>
<dbReference type="Gene3D" id="2.40.10.10">
    <property type="entry name" value="Trypsin-like serine proteases"/>
    <property type="match status" value="2"/>
</dbReference>
<dbReference type="AlphaFoldDB" id="A0A1D7VXA2"/>
<keyword evidence="1" id="KW-0732">Signal</keyword>
<accession>A0A1D7VXA2</accession>
<dbReference type="OrthoDB" id="5121599at2"/>